<protein>
    <recommendedName>
        <fullName evidence="3">XRE family transcriptional regulator</fullName>
    </recommendedName>
</protein>
<gene>
    <name evidence="1" type="ORF">L2764_06895</name>
</gene>
<dbReference type="Gene3D" id="1.10.260.40">
    <property type="entry name" value="lambda repressor-like DNA-binding domains"/>
    <property type="match status" value="1"/>
</dbReference>
<organism evidence="1 2">
    <name type="scientific">Shewanella surugensis</name>
    <dbReference type="NCBI Taxonomy" id="212020"/>
    <lineage>
        <taxon>Bacteria</taxon>
        <taxon>Pseudomonadati</taxon>
        <taxon>Pseudomonadota</taxon>
        <taxon>Gammaproteobacteria</taxon>
        <taxon>Alteromonadales</taxon>
        <taxon>Shewanellaceae</taxon>
        <taxon>Shewanella</taxon>
    </lineage>
</organism>
<dbReference type="RefSeq" id="WP_248939490.1">
    <property type="nucleotide sequence ID" value="NZ_JAKIKS010000019.1"/>
</dbReference>
<comment type="caution">
    <text evidence="1">The sequence shown here is derived from an EMBL/GenBank/DDBJ whole genome shotgun (WGS) entry which is preliminary data.</text>
</comment>
<keyword evidence="2" id="KW-1185">Reference proteome</keyword>
<evidence type="ECO:0000313" key="2">
    <source>
        <dbReference type="Proteomes" id="UP001203423"/>
    </source>
</evidence>
<name>A0ABT0LA25_9GAMM</name>
<accession>A0ABT0LA25</accession>
<evidence type="ECO:0000313" key="1">
    <source>
        <dbReference type="EMBL" id="MCL1124210.1"/>
    </source>
</evidence>
<proteinExistence type="predicted"/>
<evidence type="ECO:0008006" key="3">
    <source>
        <dbReference type="Google" id="ProtNLM"/>
    </source>
</evidence>
<dbReference type="Proteomes" id="UP001203423">
    <property type="component" value="Unassembled WGS sequence"/>
</dbReference>
<sequence length="154" mass="17003">MTAITQKPIWAVNAQEVMSKKGIQKNQLLDVFGVTTTGAVVHYFQGRREPSVSGIQRLADKLEMQLPDLLGIRNDSHSELAKMNGQMLTDALQILIRTIDATVEDIGVFFNLYQKMGAENIIRAANILADVGESESNVTAVIKIQEISRKAMNC</sequence>
<dbReference type="EMBL" id="JAKIKS010000019">
    <property type="protein sequence ID" value="MCL1124210.1"/>
    <property type="molecule type" value="Genomic_DNA"/>
</dbReference>
<reference evidence="1 2" key="1">
    <citation type="submission" date="2022-01" db="EMBL/GenBank/DDBJ databases">
        <title>Whole genome-based taxonomy of the Shewanellaceae.</title>
        <authorList>
            <person name="Martin-Rodriguez A.J."/>
        </authorList>
    </citation>
    <scope>NUCLEOTIDE SEQUENCE [LARGE SCALE GENOMIC DNA]</scope>
    <source>
        <strain evidence="1 2">DSM 17177</strain>
    </source>
</reference>
<dbReference type="InterPro" id="IPR010982">
    <property type="entry name" value="Lambda_DNA-bd_dom_sf"/>
</dbReference>